<dbReference type="InterPro" id="IPR008620">
    <property type="entry name" value="FixH"/>
</dbReference>
<reference evidence="2 3" key="1">
    <citation type="submission" date="2020-04" db="EMBL/GenBank/DDBJ databases">
        <authorList>
            <person name="Liu A."/>
        </authorList>
    </citation>
    <scope>NUCLEOTIDE SEQUENCE [LARGE SCALE GENOMIC DNA]</scope>
    <source>
        <strain evidence="2 3">RZ02</strain>
    </source>
</reference>
<comment type="caution">
    <text evidence="2">The sequence shown here is derived from an EMBL/GenBank/DDBJ whole genome shotgun (WGS) entry which is preliminary data.</text>
</comment>
<keyword evidence="1" id="KW-0472">Membrane</keyword>
<keyword evidence="1" id="KW-1133">Transmembrane helix</keyword>
<dbReference type="Pfam" id="PF05751">
    <property type="entry name" value="FixH"/>
    <property type="match status" value="1"/>
</dbReference>
<gene>
    <name evidence="2" type="ORF">HKD42_00410</name>
</gene>
<sequence>MKSHTHKPFTGYTMAIILVGFFGFVAAVNFTMAKYASSTFGGVVVENSYVASQEFNSWLENAKVQEALGWEITSTWRTDRRVEVTAGNVPKGATMTAKARHPLGRASEQPLTMIEQPDGRFVSQQRLPEGRWSVELMITSGTDVWRGKEALR</sequence>
<protein>
    <submittedName>
        <fullName evidence="2">FixH family protein</fullName>
    </submittedName>
</protein>
<dbReference type="EMBL" id="JABCRE010000002">
    <property type="protein sequence ID" value="NMW30528.1"/>
    <property type="molecule type" value="Genomic_DNA"/>
</dbReference>
<dbReference type="Proteomes" id="UP000561181">
    <property type="component" value="Unassembled WGS sequence"/>
</dbReference>
<proteinExistence type="predicted"/>
<dbReference type="RefSeq" id="WP_170009281.1">
    <property type="nucleotide sequence ID" value="NZ_JABCRE010000002.1"/>
</dbReference>
<keyword evidence="1" id="KW-0812">Transmembrane</keyword>
<accession>A0A848QN54</accession>
<feature type="transmembrane region" description="Helical" evidence="1">
    <location>
        <begin position="12"/>
        <end position="30"/>
    </location>
</feature>
<dbReference type="AlphaFoldDB" id="A0A848QN54"/>
<evidence type="ECO:0000313" key="3">
    <source>
        <dbReference type="Proteomes" id="UP000561181"/>
    </source>
</evidence>
<organism evidence="2 3">
    <name type="scientific">Pontixanthobacter rizhaonensis</name>
    <dbReference type="NCBI Taxonomy" id="2730337"/>
    <lineage>
        <taxon>Bacteria</taxon>
        <taxon>Pseudomonadati</taxon>
        <taxon>Pseudomonadota</taxon>
        <taxon>Alphaproteobacteria</taxon>
        <taxon>Sphingomonadales</taxon>
        <taxon>Erythrobacteraceae</taxon>
        <taxon>Pontixanthobacter</taxon>
    </lineage>
</organism>
<evidence type="ECO:0000256" key="1">
    <source>
        <dbReference type="SAM" id="Phobius"/>
    </source>
</evidence>
<name>A0A848QN54_9SPHN</name>
<evidence type="ECO:0000313" key="2">
    <source>
        <dbReference type="EMBL" id="NMW30528.1"/>
    </source>
</evidence>
<keyword evidence="3" id="KW-1185">Reference proteome</keyword>